<evidence type="ECO:0000256" key="2">
    <source>
        <dbReference type="RuleBase" id="RU000363"/>
    </source>
</evidence>
<keyword evidence="1" id="KW-0560">Oxidoreductase</keyword>
<dbReference type="Gene3D" id="3.40.50.720">
    <property type="entry name" value="NAD(P)-binding Rossmann-like Domain"/>
    <property type="match status" value="1"/>
</dbReference>
<organism evidence="4 5">
    <name type="scientific">Elaeophora elaphi</name>
    <dbReference type="NCBI Taxonomy" id="1147741"/>
    <lineage>
        <taxon>Eukaryota</taxon>
        <taxon>Metazoa</taxon>
        <taxon>Ecdysozoa</taxon>
        <taxon>Nematoda</taxon>
        <taxon>Chromadorea</taxon>
        <taxon>Rhabditida</taxon>
        <taxon>Spirurina</taxon>
        <taxon>Spiruromorpha</taxon>
        <taxon>Filarioidea</taxon>
        <taxon>Onchocercidae</taxon>
        <taxon>Elaeophora</taxon>
    </lineage>
</organism>
<dbReference type="PRINTS" id="PR00081">
    <property type="entry name" value="GDHRDH"/>
</dbReference>
<dbReference type="Pfam" id="PF00106">
    <property type="entry name" value="adh_short"/>
    <property type="match status" value="1"/>
</dbReference>
<evidence type="ECO:0000313" key="4">
    <source>
        <dbReference type="Proteomes" id="UP000050640"/>
    </source>
</evidence>
<feature type="transmembrane region" description="Helical" evidence="3">
    <location>
        <begin position="6"/>
        <end position="27"/>
    </location>
</feature>
<evidence type="ECO:0000256" key="3">
    <source>
        <dbReference type="SAM" id="Phobius"/>
    </source>
</evidence>
<dbReference type="PANTHER" id="PTHR43157">
    <property type="entry name" value="PHOSPHATIDYLINOSITOL-GLYCAN BIOSYNTHESIS CLASS F PROTEIN-RELATED"/>
    <property type="match status" value="1"/>
</dbReference>
<sequence length="332" mass="37306">MASDEGFFGSLSVPLFGVLTCASIYFLRRHLKGAQFTEHVGAKGKIALVTGASAGIGKQTARELNLRGATVYMLCRDRTKSQNARIELTKLGCDPTRLILKDVDLTRFATIRKFADEIKNEVDKIDILVNNAGIMFYPKFELTEDGNEVTWQTNYLGHFLLTELLLPLIKKSSNGRIINVSSSLHKTADNIDISVVNDKKHFSKSMPYSRSKLAQVMHARELTRRVRTKDAATTMTINAIHPGVCFTELMRYTIFSQKYILRIISPFLWFFMKTDKDGAQTILYVALSKNMEAISGRYFGECKEHTPSLNALDDAKCNILYNQSLEAVKLVG</sequence>
<dbReference type="WBParaSite" id="EEL_0000345201-mRNA-1">
    <property type="protein sequence ID" value="EEL_0000345201-mRNA-1"/>
    <property type="gene ID" value="EEL_0000345201"/>
</dbReference>
<dbReference type="SUPFAM" id="SSF51735">
    <property type="entry name" value="NAD(P)-binding Rossmann-fold domains"/>
    <property type="match status" value="1"/>
</dbReference>
<keyword evidence="4" id="KW-1185">Reference proteome</keyword>
<dbReference type="AlphaFoldDB" id="A0A0R3RPI8"/>
<reference evidence="5" key="1">
    <citation type="submission" date="2016-04" db="UniProtKB">
        <authorList>
            <consortium name="WormBaseParasite"/>
        </authorList>
    </citation>
    <scope>IDENTIFICATION</scope>
</reference>
<accession>A0A0R3RPI8</accession>
<dbReference type="Proteomes" id="UP000050640">
    <property type="component" value="Unplaced"/>
</dbReference>
<comment type="similarity">
    <text evidence="2">Belongs to the short-chain dehydrogenases/reductases (SDR) family.</text>
</comment>
<dbReference type="STRING" id="1147741.A0A0R3RPI8"/>
<evidence type="ECO:0000313" key="5">
    <source>
        <dbReference type="WBParaSite" id="EEL_0000345201-mRNA-1"/>
    </source>
</evidence>
<keyword evidence="3" id="KW-1133">Transmembrane helix</keyword>
<dbReference type="GO" id="GO:0016491">
    <property type="term" value="F:oxidoreductase activity"/>
    <property type="evidence" value="ECO:0007669"/>
    <property type="project" value="UniProtKB-KW"/>
</dbReference>
<keyword evidence="3" id="KW-0472">Membrane</keyword>
<keyword evidence="3" id="KW-0812">Transmembrane</keyword>
<dbReference type="InterPro" id="IPR002347">
    <property type="entry name" value="SDR_fam"/>
</dbReference>
<protein>
    <submittedName>
        <fullName evidence="5">Dehydrogenase with different specificities related to short-chain alcohol dehydrogenase</fullName>
    </submittedName>
</protein>
<proteinExistence type="inferred from homology"/>
<evidence type="ECO:0000256" key="1">
    <source>
        <dbReference type="ARBA" id="ARBA00023002"/>
    </source>
</evidence>
<dbReference type="PRINTS" id="PR00080">
    <property type="entry name" value="SDRFAMILY"/>
</dbReference>
<name>A0A0R3RPI8_9BILA</name>
<dbReference type="InterPro" id="IPR036291">
    <property type="entry name" value="NAD(P)-bd_dom_sf"/>
</dbReference>
<dbReference type="PANTHER" id="PTHR43157:SF31">
    <property type="entry name" value="PHOSPHATIDYLINOSITOL-GLYCAN BIOSYNTHESIS CLASS F PROTEIN"/>
    <property type="match status" value="1"/>
</dbReference>